<dbReference type="AlphaFoldDB" id="A0A554VID8"/>
<sequence>MPNSTQETKVPLKDWEILWENAKANLANDSNTLDKNEKKYDSVIFTAYIDENGEVKETAIVGQYYFDDDGNYFSRMNELGYDLLPPDIQDAFGERDEVVGKWIKWTEEQRTLHDTFIYYTRNDEGYDTWEEYRDAKLGKQEDISISPAQDVEEIETPNNTPSVEGDERLNITK</sequence>
<organism evidence="2 3">
    <name type="scientific">Aquimarina algiphila</name>
    <dbReference type="NCBI Taxonomy" id="2047982"/>
    <lineage>
        <taxon>Bacteria</taxon>
        <taxon>Pseudomonadati</taxon>
        <taxon>Bacteroidota</taxon>
        <taxon>Flavobacteriia</taxon>
        <taxon>Flavobacteriales</taxon>
        <taxon>Flavobacteriaceae</taxon>
        <taxon>Aquimarina</taxon>
    </lineage>
</organism>
<dbReference type="EMBL" id="VLNR01000033">
    <property type="protein sequence ID" value="TSE07418.1"/>
    <property type="molecule type" value="Genomic_DNA"/>
</dbReference>
<dbReference type="RefSeq" id="WP_143917148.1">
    <property type="nucleotide sequence ID" value="NZ_CANMXV010000038.1"/>
</dbReference>
<feature type="region of interest" description="Disordered" evidence="1">
    <location>
        <begin position="140"/>
        <end position="173"/>
    </location>
</feature>
<proteinExistence type="predicted"/>
<reference evidence="2 3" key="1">
    <citation type="submission" date="2019-07" db="EMBL/GenBank/DDBJ databases">
        <title>The draft genome sequence of Aquimarina algiphila M91.</title>
        <authorList>
            <person name="Meng X."/>
        </authorList>
    </citation>
    <scope>NUCLEOTIDE SEQUENCE [LARGE SCALE GENOMIC DNA]</scope>
    <source>
        <strain evidence="2 3">M91</strain>
    </source>
</reference>
<gene>
    <name evidence="2" type="ORF">FOF46_16000</name>
</gene>
<dbReference type="OrthoDB" id="1167243at2"/>
<evidence type="ECO:0000256" key="1">
    <source>
        <dbReference type="SAM" id="MobiDB-lite"/>
    </source>
</evidence>
<evidence type="ECO:0000313" key="3">
    <source>
        <dbReference type="Proteomes" id="UP000318833"/>
    </source>
</evidence>
<dbReference type="Proteomes" id="UP000318833">
    <property type="component" value="Unassembled WGS sequence"/>
</dbReference>
<comment type="caution">
    <text evidence="2">The sequence shown here is derived from an EMBL/GenBank/DDBJ whole genome shotgun (WGS) entry which is preliminary data.</text>
</comment>
<name>A0A554VID8_9FLAO</name>
<evidence type="ECO:0000313" key="2">
    <source>
        <dbReference type="EMBL" id="TSE07418.1"/>
    </source>
</evidence>
<accession>A0A554VID8</accession>
<protein>
    <submittedName>
        <fullName evidence="2">Uncharacterized protein</fullName>
    </submittedName>
</protein>
<keyword evidence="3" id="KW-1185">Reference proteome</keyword>